<proteinExistence type="predicted"/>
<dbReference type="SUPFAM" id="SSF159121">
    <property type="entry name" value="BC4932-like"/>
    <property type="match status" value="1"/>
</dbReference>
<evidence type="ECO:0008006" key="3">
    <source>
        <dbReference type="Google" id="ProtNLM"/>
    </source>
</evidence>
<dbReference type="Pfam" id="PF06486">
    <property type="entry name" value="DUF1093"/>
    <property type="match status" value="1"/>
</dbReference>
<gene>
    <name evidence="1" type="ORF">FC78_GL002190</name>
</gene>
<evidence type="ECO:0000313" key="2">
    <source>
        <dbReference type="Proteomes" id="UP000051515"/>
    </source>
</evidence>
<comment type="caution">
    <text evidence="1">The sequence shown here is derived from an EMBL/GenBank/DDBJ whole genome shotgun (WGS) entry which is preliminary data.</text>
</comment>
<dbReference type="PANTHER" id="PTHR36433:SF2">
    <property type="entry name" value="YXEA FAMILY PROTEIN"/>
    <property type="match status" value="1"/>
</dbReference>
<dbReference type="Proteomes" id="UP000051515">
    <property type="component" value="Unassembled WGS sequence"/>
</dbReference>
<reference evidence="1 2" key="1">
    <citation type="journal article" date="2015" name="Genome Announc.">
        <title>Expanding the biotechnology potential of lactobacilli through comparative genomics of 213 strains and associated genera.</title>
        <authorList>
            <person name="Sun Z."/>
            <person name="Harris H.M."/>
            <person name="McCann A."/>
            <person name="Guo C."/>
            <person name="Argimon S."/>
            <person name="Zhang W."/>
            <person name="Yang X."/>
            <person name="Jeffery I.B."/>
            <person name="Cooney J.C."/>
            <person name="Kagawa T.F."/>
            <person name="Liu W."/>
            <person name="Song Y."/>
            <person name="Salvetti E."/>
            <person name="Wrobel A."/>
            <person name="Rasinkangas P."/>
            <person name="Parkhill J."/>
            <person name="Rea M.C."/>
            <person name="O'Sullivan O."/>
            <person name="Ritari J."/>
            <person name="Douillard F.P."/>
            <person name="Paul Ross R."/>
            <person name="Yang R."/>
            <person name="Briner A.E."/>
            <person name="Felis G.E."/>
            <person name="de Vos W.M."/>
            <person name="Barrangou R."/>
            <person name="Klaenhammer T.R."/>
            <person name="Caufield P.W."/>
            <person name="Cui Y."/>
            <person name="Zhang H."/>
            <person name="O'Toole P.W."/>
        </authorList>
    </citation>
    <scope>NUCLEOTIDE SEQUENCE [LARGE SCALE GENOMIC DNA]</scope>
    <source>
        <strain evidence="1 2">DSM 19674</strain>
    </source>
</reference>
<protein>
    <recommendedName>
        <fullName evidence="3">YxeA family protein</fullName>
    </recommendedName>
</protein>
<dbReference type="InterPro" id="IPR006542">
    <property type="entry name" value="DUF1093"/>
</dbReference>
<dbReference type="RefSeq" id="WP_082604541.1">
    <property type="nucleotide sequence ID" value="NZ_AZDY01000037.1"/>
</dbReference>
<name>A0A0R1KTV6_9LACO</name>
<accession>A0A0R1KTV6</accession>
<dbReference type="InterPro" id="IPR036166">
    <property type="entry name" value="YxeA-like_sf"/>
</dbReference>
<dbReference type="EMBL" id="AZDY01000037">
    <property type="protein sequence ID" value="KRK83378.1"/>
    <property type="molecule type" value="Genomic_DNA"/>
</dbReference>
<dbReference type="Gene3D" id="2.40.50.480">
    <property type="match status" value="1"/>
</dbReference>
<dbReference type="NCBIfam" id="TIGR01655">
    <property type="entry name" value="yxeA_fam"/>
    <property type="match status" value="1"/>
</dbReference>
<sequence>MMNKKVGISLVIALIVLIPFMVYQFWYVPNFTGDDYYTYVGDSYKEIIEKDDSGADYKEYYYKQKAYDKDGNEKLLKFNSTIGRPIKADNYLKVVYNRKYDKVLSWEKVQKKEVPRKTVEQILK</sequence>
<dbReference type="AlphaFoldDB" id="A0A0R1KTV6"/>
<dbReference type="PATRIC" id="fig|1423788.3.peg.2259"/>
<dbReference type="PANTHER" id="PTHR36433">
    <property type="entry name" value="HYPOTHETICAL CYTOSOLIC PROTEIN"/>
    <property type="match status" value="1"/>
</dbReference>
<dbReference type="STRING" id="1423788.FC78_GL002190"/>
<organism evidence="1 2">
    <name type="scientific">Companilactobacillus bobalius DSM 19674</name>
    <dbReference type="NCBI Taxonomy" id="1423788"/>
    <lineage>
        <taxon>Bacteria</taxon>
        <taxon>Bacillati</taxon>
        <taxon>Bacillota</taxon>
        <taxon>Bacilli</taxon>
        <taxon>Lactobacillales</taxon>
        <taxon>Lactobacillaceae</taxon>
        <taxon>Companilactobacillus</taxon>
        <taxon>Companilactobacillus bobalius</taxon>
    </lineage>
</organism>
<keyword evidence="2" id="KW-1185">Reference proteome</keyword>
<evidence type="ECO:0000313" key="1">
    <source>
        <dbReference type="EMBL" id="KRK83378.1"/>
    </source>
</evidence>
<dbReference type="OrthoDB" id="8719215at2"/>